<dbReference type="PANTHER" id="PTHR38011">
    <property type="entry name" value="DIHYDROFOLATE REDUCTASE FAMILY PROTEIN (AFU_ORTHOLOGUE AFUA_8G06820)"/>
    <property type="match status" value="1"/>
</dbReference>
<evidence type="ECO:0000256" key="5">
    <source>
        <dbReference type="ARBA" id="ARBA00007417"/>
    </source>
</evidence>
<comment type="catalytic activity">
    <reaction evidence="12">
        <text>2,5-diamino-6-hydroxy-4-(5-phosphoribosylamino)-pyrimidine + H2O + H(+) = 5-amino-6-(5-phospho-D-ribosylamino)uracil + NH4(+)</text>
        <dbReference type="Rhea" id="RHEA:21868"/>
        <dbReference type="ChEBI" id="CHEBI:15377"/>
        <dbReference type="ChEBI" id="CHEBI:15378"/>
        <dbReference type="ChEBI" id="CHEBI:28938"/>
        <dbReference type="ChEBI" id="CHEBI:58453"/>
        <dbReference type="ChEBI" id="CHEBI:58614"/>
        <dbReference type="EC" id="3.5.4.26"/>
    </reaction>
</comment>
<dbReference type="GO" id="GO:0050661">
    <property type="term" value="F:NADP binding"/>
    <property type="evidence" value="ECO:0007669"/>
    <property type="project" value="InterPro"/>
</dbReference>
<evidence type="ECO:0000256" key="4">
    <source>
        <dbReference type="ARBA" id="ARBA00005259"/>
    </source>
</evidence>
<comment type="similarity">
    <text evidence="4 12">In the N-terminal section; belongs to the cytidine and deoxycytidylate deaminase family.</text>
</comment>
<dbReference type="InterPro" id="IPR024072">
    <property type="entry name" value="DHFR-like_dom_sf"/>
</dbReference>
<accession>A0A8J7CZC3</accession>
<reference evidence="17" key="1">
    <citation type="submission" date="2020-09" db="EMBL/GenBank/DDBJ databases">
        <title>A novel bacterium of genus Mangrovicoccus, isolated from South China Sea.</title>
        <authorList>
            <person name="Huang H."/>
            <person name="Mo K."/>
            <person name="Hu Y."/>
        </authorList>
    </citation>
    <scope>NUCLEOTIDE SEQUENCE</scope>
    <source>
        <strain evidence="17">HB182678</strain>
    </source>
</reference>
<feature type="active site" description="Proton donor" evidence="13">
    <location>
        <position position="46"/>
    </location>
</feature>
<feature type="binding site" evidence="15">
    <location>
        <position position="78"/>
    </location>
    <ligand>
        <name>Zn(2+)</name>
        <dbReference type="ChEBI" id="CHEBI:29105"/>
        <note>catalytic</note>
    </ligand>
</feature>
<dbReference type="EC" id="1.1.1.193" evidence="12"/>
<evidence type="ECO:0000256" key="2">
    <source>
        <dbReference type="ARBA" id="ARBA00004882"/>
    </source>
</evidence>
<evidence type="ECO:0000259" key="16">
    <source>
        <dbReference type="PROSITE" id="PS51747"/>
    </source>
</evidence>
<evidence type="ECO:0000313" key="17">
    <source>
        <dbReference type="EMBL" id="MBE3637678.1"/>
    </source>
</evidence>
<dbReference type="PROSITE" id="PS00903">
    <property type="entry name" value="CYT_DCMP_DEAMINASES_1"/>
    <property type="match status" value="1"/>
</dbReference>
<feature type="binding site" evidence="14">
    <location>
        <position position="178"/>
    </location>
    <ligand>
        <name>substrate</name>
    </ligand>
</feature>
<evidence type="ECO:0000256" key="9">
    <source>
        <dbReference type="ARBA" id="ARBA00022857"/>
    </source>
</evidence>
<dbReference type="Pfam" id="PF01872">
    <property type="entry name" value="RibD_C"/>
    <property type="match status" value="1"/>
</dbReference>
<dbReference type="InterPro" id="IPR011549">
    <property type="entry name" value="RibD_C"/>
</dbReference>
<evidence type="ECO:0000256" key="14">
    <source>
        <dbReference type="PIRSR" id="PIRSR006769-2"/>
    </source>
</evidence>
<comment type="pathway">
    <text evidence="3 12">Cofactor biosynthesis; riboflavin biosynthesis; 5-amino-6-(D-ribitylamino)uracil from GTP: step 3/4.</text>
</comment>
<keyword evidence="10 12" id="KW-0560">Oxidoreductase</keyword>
<keyword evidence="18" id="KW-1185">Reference proteome</keyword>
<dbReference type="EC" id="3.5.4.26" evidence="12"/>
<evidence type="ECO:0000256" key="7">
    <source>
        <dbReference type="ARBA" id="ARBA00022723"/>
    </source>
</evidence>
<feature type="binding site" evidence="15">
    <location>
        <position position="69"/>
    </location>
    <ligand>
        <name>Zn(2+)</name>
        <dbReference type="ChEBI" id="CHEBI:29105"/>
        <note>catalytic</note>
    </ligand>
</feature>
<organism evidence="17 18">
    <name type="scientific">Mangrovicoccus algicola</name>
    <dbReference type="NCBI Taxonomy" id="2771008"/>
    <lineage>
        <taxon>Bacteria</taxon>
        <taxon>Pseudomonadati</taxon>
        <taxon>Pseudomonadota</taxon>
        <taxon>Alphaproteobacteria</taxon>
        <taxon>Rhodobacterales</taxon>
        <taxon>Paracoccaceae</taxon>
        <taxon>Mangrovicoccus</taxon>
    </lineage>
</organism>
<comment type="pathway">
    <text evidence="2 12">Cofactor biosynthesis; riboflavin biosynthesis; 5-amino-6-(D-ribitylamino)uracil from GTP: step 2/4.</text>
</comment>
<dbReference type="GO" id="GO:0009231">
    <property type="term" value="P:riboflavin biosynthetic process"/>
    <property type="evidence" value="ECO:0007669"/>
    <property type="project" value="UniProtKB-UniPathway"/>
</dbReference>
<gene>
    <name evidence="17" type="primary">ribD</name>
    <name evidence="17" type="ORF">ICN82_05585</name>
</gene>
<keyword evidence="12 17" id="KW-0378">Hydrolase</keyword>
<dbReference type="EMBL" id="JACVXA010000011">
    <property type="protein sequence ID" value="MBE3637678.1"/>
    <property type="molecule type" value="Genomic_DNA"/>
</dbReference>
<evidence type="ECO:0000313" key="18">
    <source>
        <dbReference type="Proteomes" id="UP000609121"/>
    </source>
</evidence>
<dbReference type="InterPro" id="IPR016192">
    <property type="entry name" value="APOBEC/CMP_deaminase_Zn-bd"/>
</dbReference>
<dbReference type="CDD" id="cd01284">
    <property type="entry name" value="Riboflavin_deaminase-reductase"/>
    <property type="match status" value="1"/>
</dbReference>
<sequence length="358" mass="37557">MALALSLGSRDLGHVWPRPAVGCVLVRDGRILGRGWTRGQDGPHGEAMALAQAGEAARGATAYVTLEPCAHFGRTPPCSAALVRAGVARVVSALEDPDPRVAGRGHAILREAGIAVEAGLMAAEARETHEGFLRRIQQGRPMLTLKLATSFDGRIATASGESQWITGPAARRIVHLQRATHDAVLIGAGTARDDDPMLTVRGLGIARQPVRVVLSRRLDLPDQGLLAQSADKVPLWLVHGADVPARRRAAWTQKGAVLVEAATGADGQIDPASAMRALAAGGLTRIYCEGGGTLAATLLQADLVDRLIGFTAGLALGAEGRPALGAMGLSRLAEAPRFELVRSQAAGPDLLHLWRRRS</sequence>
<dbReference type="Pfam" id="PF00383">
    <property type="entry name" value="dCMP_cyt_deam_1"/>
    <property type="match status" value="1"/>
</dbReference>
<evidence type="ECO:0000256" key="1">
    <source>
        <dbReference type="ARBA" id="ARBA00002151"/>
    </source>
</evidence>
<feature type="binding site" evidence="14">
    <location>
        <position position="201"/>
    </location>
    <ligand>
        <name>substrate</name>
    </ligand>
</feature>
<dbReference type="Proteomes" id="UP000609121">
    <property type="component" value="Unassembled WGS sequence"/>
</dbReference>
<feature type="binding site" evidence="14">
    <location>
        <position position="190"/>
    </location>
    <ligand>
        <name>NADP(+)</name>
        <dbReference type="ChEBI" id="CHEBI:58349"/>
    </ligand>
</feature>
<evidence type="ECO:0000256" key="10">
    <source>
        <dbReference type="ARBA" id="ARBA00023002"/>
    </source>
</evidence>
<feature type="binding site" evidence="15">
    <location>
        <position position="44"/>
    </location>
    <ligand>
        <name>Zn(2+)</name>
        <dbReference type="ChEBI" id="CHEBI:29105"/>
        <note>catalytic</note>
    </ligand>
</feature>
<dbReference type="PROSITE" id="PS51747">
    <property type="entry name" value="CYT_DCMP_DEAMINASES_2"/>
    <property type="match status" value="1"/>
</dbReference>
<keyword evidence="11" id="KW-0511">Multifunctional enzyme</keyword>
<name>A0A8J7CZC3_9RHOB</name>
<dbReference type="PIRSF" id="PIRSF006769">
    <property type="entry name" value="RibD"/>
    <property type="match status" value="1"/>
</dbReference>
<feature type="binding site" evidence="14">
    <location>
        <position position="148"/>
    </location>
    <ligand>
        <name>NADP(+)</name>
        <dbReference type="ChEBI" id="CHEBI:58349"/>
    </ligand>
</feature>
<dbReference type="NCBIfam" id="TIGR00227">
    <property type="entry name" value="ribD_Cterm"/>
    <property type="match status" value="1"/>
</dbReference>
<evidence type="ECO:0000256" key="15">
    <source>
        <dbReference type="PIRSR" id="PIRSR006769-3"/>
    </source>
</evidence>
<evidence type="ECO:0000256" key="12">
    <source>
        <dbReference type="PIRNR" id="PIRNR006769"/>
    </source>
</evidence>
<keyword evidence="9 12" id="KW-0521">NADP</keyword>
<feature type="binding site" evidence="14">
    <location>
        <position position="198"/>
    </location>
    <ligand>
        <name>substrate</name>
    </ligand>
</feature>
<proteinExistence type="inferred from homology"/>
<dbReference type="Gene3D" id="3.40.430.10">
    <property type="entry name" value="Dihydrofolate Reductase, subunit A"/>
    <property type="match status" value="1"/>
</dbReference>
<dbReference type="PANTHER" id="PTHR38011:SF7">
    <property type="entry name" value="2,5-DIAMINO-6-RIBOSYLAMINO-4(3H)-PYRIMIDINONE 5'-PHOSPHATE REDUCTASE"/>
    <property type="match status" value="1"/>
</dbReference>
<dbReference type="Gene3D" id="3.40.140.10">
    <property type="entry name" value="Cytidine Deaminase, domain 2"/>
    <property type="match status" value="1"/>
</dbReference>
<comment type="similarity">
    <text evidence="5 12">In the C-terminal section; belongs to the HTP reductase family.</text>
</comment>
<comment type="catalytic activity">
    <reaction evidence="12">
        <text>5-amino-6-(5-phospho-D-ribitylamino)uracil + NADP(+) = 5-amino-6-(5-phospho-D-ribosylamino)uracil + NADPH + H(+)</text>
        <dbReference type="Rhea" id="RHEA:17845"/>
        <dbReference type="ChEBI" id="CHEBI:15378"/>
        <dbReference type="ChEBI" id="CHEBI:57783"/>
        <dbReference type="ChEBI" id="CHEBI:58349"/>
        <dbReference type="ChEBI" id="CHEBI:58421"/>
        <dbReference type="ChEBI" id="CHEBI:58453"/>
        <dbReference type="EC" id="1.1.1.193"/>
    </reaction>
</comment>
<dbReference type="NCBIfam" id="TIGR00326">
    <property type="entry name" value="eubact_ribD"/>
    <property type="match status" value="1"/>
</dbReference>
<comment type="function">
    <text evidence="1 12">Converts 2,5-diamino-6-(ribosylamino)-4(3h)-pyrimidinone 5'-phosphate into 5-amino-6-(ribosylamino)-2,4(1h,3h)-pyrimidinedione 5'-phosphate.</text>
</comment>
<dbReference type="GO" id="GO:0008835">
    <property type="term" value="F:diaminohydroxyphosphoribosylaminopyrimidine deaminase activity"/>
    <property type="evidence" value="ECO:0007669"/>
    <property type="project" value="UniProtKB-EC"/>
</dbReference>
<dbReference type="InterPro" id="IPR016193">
    <property type="entry name" value="Cytidine_deaminase-like"/>
</dbReference>
<evidence type="ECO:0000256" key="3">
    <source>
        <dbReference type="ARBA" id="ARBA00004910"/>
    </source>
</evidence>
<keyword evidence="7 12" id="KW-0479">Metal-binding</keyword>
<comment type="cofactor">
    <cofactor evidence="12 15">
        <name>Zn(2+)</name>
        <dbReference type="ChEBI" id="CHEBI:29105"/>
    </cofactor>
    <text evidence="12 15">Binds 1 zinc ion.</text>
</comment>
<feature type="binding site" evidence="14">
    <location>
        <position position="164"/>
    </location>
    <ligand>
        <name>NADP(+)</name>
        <dbReference type="ChEBI" id="CHEBI:58349"/>
    </ligand>
</feature>
<keyword evidence="6 12" id="KW-0686">Riboflavin biosynthesis</keyword>
<feature type="binding site" evidence="14">
    <location>
        <position position="162"/>
    </location>
    <ligand>
        <name>substrate</name>
    </ligand>
</feature>
<dbReference type="AlphaFoldDB" id="A0A8J7CZC3"/>
<dbReference type="GO" id="GO:0008270">
    <property type="term" value="F:zinc ion binding"/>
    <property type="evidence" value="ECO:0007669"/>
    <property type="project" value="InterPro"/>
</dbReference>
<feature type="binding site" evidence="14">
    <location>
        <position position="289"/>
    </location>
    <ligand>
        <name>substrate</name>
    </ligand>
</feature>
<protein>
    <recommendedName>
        <fullName evidence="12">Riboflavin biosynthesis protein RibD</fullName>
    </recommendedName>
    <domain>
        <recommendedName>
            <fullName evidence="12">Diaminohydroxyphosphoribosylaminopyrimidine deaminase</fullName>
            <shortName evidence="12">DRAP deaminase</shortName>
            <ecNumber evidence="12">3.5.4.26</ecNumber>
        </recommendedName>
        <alternativeName>
            <fullName evidence="12">Riboflavin-specific deaminase</fullName>
        </alternativeName>
    </domain>
    <domain>
        <recommendedName>
            <fullName evidence="12">5-amino-6-(5-phosphoribosylamino)uracil reductase</fullName>
            <ecNumber evidence="12">1.1.1.193</ecNumber>
        </recommendedName>
        <alternativeName>
            <fullName evidence="12">HTP reductase</fullName>
        </alternativeName>
    </domain>
</protein>
<evidence type="ECO:0000256" key="6">
    <source>
        <dbReference type="ARBA" id="ARBA00022619"/>
    </source>
</evidence>
<comment type="caution">
    <text evidence="17">The sequence shown here is derived from an EMBL/GenBank/DDBJ whole genome shotgun (WGS) entry which is preliminary data.</text>
</comment>
<dbReference type="SUPFAM" id="SSF53597">
    <property type="entry name" value="Dihydrofolate reductase-like"/>
    <property type="match status" value="1"/>
</dbReference>
<keyword evidence="8 12" id="KW-0862">Zinc</keyword>
<feature type="binding site" evidence="14">
    <location>
        <position position="194"/>
    </location>
    <ligand>
        <name>NADP(+)</name>
        <dbReference type="ChEBI" id="CHEBI:58349"/>
    </ligand>
</feature>
<dbReference type="InterPro" id="IPR002125">
    <property type="entry name" value="CMP_dCMP_dom"/>
</dbReference>
<dbReference type="InterPro" id="IPR002734">
    <property type="entry name" value="RibDG_C"/>
</dbReference>
<evidence type="ECO:0000256" key="8">
    <source>
        <dbReference type="ARBA" id="ARBA00022833"/>
    </source>
</evidence>
<evidence type="ECO:0000256" key="13">
    <source>
        <dbReference type="PIRSR" id="PIRSR006769-1"/>
    </source>
</evidence>
<feature type="domain" description="CMP/dCMP-type deaminase" evidence="16">
    <location>
        <begin position="1"/>
        <end position="117"/>
    </location>
</feature>
<dbReference type="GO" id="GO:0008703">
    <property type="term" value="F:5-amino-6-(5-phosphoribosylamino)uracil reductase activity"/>
    <property type="evidence" value="ECO:0007669"/>
    <property type="project" value="UniProtKB-EC"/>
</dbReference>
<dbReference type="InterPro" id="IPR050765">
    <property type="entry name" value="Riboflavin_Biosynth_HTPR"/>
</dbReference>
<evidence type="ECO:0000256" key="11">
    <source>
        <dbReference type="ARBA" id="ARBA00023268"/>
    </source>
</evidence>
<dbReference type="SUPFAM" id="SSF53927">
    <property type="entry name" value="Cytidine deaminase-like"/>
    <property type="match status" value="1"/>
</dbReference>
<dbReference type="InterPro" id="IPR004794">
    <property type="entry name" value="Eubact_RibD"/>
</dbReference>
<dbReference type="UniPathway" id="UPA00275">
    <property type="reaction ID" value="UER00401"/>
</dbReference>